<feature type="transmembrane region" description="Helical" evidence="6">
    <location>
        <begin position="397"/>
        <end position="417"/>
    </location>
</feature>
<dbReference type="Proteomes" id="UP000426027">
    <property type="component" value="Chromosome"/>
</dbReference>
<keyword evidence="8" id="KW-1185">Reference proteome</keyword>
<dbReference type="InterPro" id="IPR050833">
    <property type="entry name" value="Poly_Biosynth_Transport"/>
</dbReference>
<feature type="transmembrane region" description="Helical" evidence="6">
    <location>
        <begin position="429"/>
        <end position="448"/>
    </location>
</feature>
<evidence type="ECO:0000256" key="2">
    <source>
        <dbReference type="ARBA" id="ARBA00022475"/>
    </source>
</evidence>
<feature type="transmembrane region" description="Helical" evidence="6">
    <location>
        <begin position="373"/>
        <end position="391"/>
    </location>
</feature>
<dbReference type="PANTHER" id="PTHR30250:SF11">
    <property type="entry name" value="O-ANTIGEN TRANSPORTER-RELATED"/>
    <property type="match status" value="1"/>
</dbReference>
<keyword evidence="2" id="KW-1003">Cell membrane</keyword>
<feature type="transmembrane region" description="Helical" evidence="6">
    <location>
        <begin position="223"/>
        <end position="242"/>
    </location>
</feature>
<proteinExistence type="predicted"/>
<dbReference type="AlphaFoldDB" id="A0A6I6G4P6"/>
<feature type="transmembrane region" description="Helical" evidence="6">
    <location>
        <begin position="82"/>
        <end position="105"/>
    </location>
</feature>
<dbReference type="GO" id="GO:0005886">
    <property type="term" value="C:plasma membrane"/>
    <property type="evidence" value="ECO:0007669"/>
    <property type="project" value="UniProtKB-SubCell"/>
</dbReference>
<gene>
    <name evidence="7" type="ORF">GLV81_05535</name>
</gene>
<dbReference type="PANTHER" id="PTHR30250">
    <property type="entry name" value="PST FAMILY PREDICTED COLANIC ACID TRANSPORTER"/>
    <property type="match status" value="1"/>
</dbReference>
<protein>
    <submittedName>
        <fullName evidence="7">Uncharacterized protein</fullName>
    </submittedName>
</protein>
<feature type="transmembrane region" description="Helical" evidence="6">
    <location>
        <begin position="184"/>
        <end position="202"/>
    </location>
</feature>
<accession>A0A6I6G4P6</accession>
<evidence type="ECO:0000256" key="5">
    <source>
        <dbReference type="ARBA" id="ARBA00023136"/>
    </source>
</evidence>
<comment type="subcellular location">
    <subcellularLocation>
        <location evidence="1">Cell membrane</location>
        <topology evidence="1">Multi-pass membrane protein</topology>
    </subcellularLocation>
</comment>
<evidence type="ECO:0000256" key="4">
    <source>
        <dbReference type="ARBA" id="ARBA00022989"/>
    </source>
</evidence>
<organism evidence="7 8">
    <name type="scientific">Phnomibacter ginsenosidimutans</name>
    <dbReference type="NCBI Taxonomy" id="2676868"/>
    <lineage>
        <taxon>Bacteria</taxon>
        <taxon>Pseudomonadati</taxon>
        <taxon>Bacteroidota</taxon>
        <taxon>Chitinophagia</taxon>
        <taxon>Chitinophagales</taxon>
        <taxon>Chitinophagaceae</taxon>
        <taxon>Phnomibacter</taxon>
    </lineage>
</organism>
<keyword evidence="4 6" id="KW-1133">Transmembrane helix</keyword>
<feature type="transmembrane region" description="Helical" evidence="6">
    <location>
        <begin position="331"/>
        <end position="352"/>
    </location>
</feature>
<evidence type="ECO:0000256" key="1">
    <source>
        <dbReference type="ARBA" id="ARBA00004651"/>
    </source>
</evidence>
<dbReference type="KEGG" id="fls:GLV81_05535"/>
<feature type="transmembrane region" description="Helical" evidence="6">
    <location>
        <begin position="454"/>
        <end position="474"/>
    </location>
</feature>
<dbReference type="EMBL" id="CP046566">
    <property type="protein sequence ID" value="QGW27626.1"/>
    <property type="molecule type" value="Genomic_DNA"/>
</dbReference>
<feature type="transmembrane region" description="Helical" evidence="6">
    <location>
        <begin position="12"/>
        <end position="30"/>
    </location>
</feature>
<feature type="transmembrane region" description="Helical" evidence="6">
    <location>
        <begin position="306"/>
        <end position="325"/>
    </location>
</feature>
<name>A0A6I6G4P6_9BACT</name>
<reference evidence="7 8" key="1">
    <citation type="submission" date="2019-11" db="EMBL/GenBank/DDBJ databases">
        <authorList>
            <person name="Im W.T."/>
        </authorList>
    </citation>
    <scope>NUCLEOTIDE SEQUENCE [LARGE SCALE GENOMIC DNA]</scope>
    <source>
        <strain evidence="7 8">SB-02</strain>
    </source>
</reference>
<dbReference type="RefSeq" id="WP_157477568.1">
    <property type="nucleotide sequence ID" value="NZ_CP046566.1"/>
</dbReference>
<feature type="transmembrane region" description="Helical" evidence="6">
    <location>
        <begin position="50"/>
        <end position="70"/>
    </location>
</feature>
<evidence type="ECO:0000256" key="6">
    <source>
        <dbReference type="SAM" id="Phobius"/>
    </source>
</evidence>
<feature type="transmembrane region" description="Helical" evidence="6">
    <location>
        <begin position="125"/>
        <end position="148"/>
    </location>
</feature>
<evidence type="ECO:0000313" key="8">
    <source>
        <dbReference type="Proteomes" id="UP000426027"/>
    </source>
</evidence>
<keyword evidence="3 6" id="KW-0812">Transmembrane</keyword>
<feature type="transmembrane region" description="Helical" evidence="6">
    <location>
        <begin position="160"/>
        <end position="178"/>
    </location>
</feature>
<evidence type="ECO:0000313" key="7">
    <source>
        <dbReference type="EMBL" id="QGW27626.1"/>
    </source>
</evidence>
<keyword evidence="5 6" id="KW-0472">Membrane</keyword>
<sequence length="496" mass="55984">MSQTTIQRQSILSTLVIFAGFGVGALNLIVLQPKILSTEQWGLTRVITEAAVLLANVATLGTTPVIAKFFPFYKRHLRPNEIDLPAITMGFFAIGMAVVLLMLQILKPQIVLIFGKNNPLFSPYYFTLSLFILFQGTFLYMELYAWFAGKTILANTLKELVFRLLTTACLLLFGWQLVSFDGFMQLFACIYLPATAILIYMIRKHHGLPLHFRISKVTRRLKYKMLSLGSFVFMTTISQIAFVVCDTLFLASMYNFSQAGVYAVAQYFGQVVEVPMRSMQTSSVPLISEYWRAKNMTGLLSVYRKSCINLLVAGIGLGGLILVNLHNIERYFPSAYAAMVLPLAVLIVSRWINLGTGLNSMLIQLSTFWRFDFASTLVYSVIGIPLNYLLIRNFGMMGAALANVIAMTIYNGIRFVFLWKKFGLQPFTWRNAAVLLGGSALIAAVYIIPAHSNLFIDGILRSLLFGALFVFMVLRFHLSEELQALWEKWRTKLWPR</sequence>
<evidence type="ECO:0000256" key="3">
    <source>
        <dbReference type="ARBA" id="ARBA00022692"/>
    </source>
</evidence>